<evidence type="ECO:0000313" key="1">
    <source>
        <dbReference type="EMBL" id="KGN62913.1"/>
    </source>
</evidence>
<sequence length="90" mass="9839">MAQKEMGSPVRNNVLALLISRPAMVDKPFYTTSSSFYNSPTKVTSNSTSSNTWYSNSQISFLYFLYSSTPSVNCCVISTLLTLSGFQSAA</sequence>
<gene>
    <name evidence="1" type="ORF">Csa_2G379930</name>
</gene>
<name>A0A0A0LM81_CUCSA</name>
<accession>A0A0A0LM81</accession>
<evidence type="ECO:0000313" key="2">
    <source>
        <dbReference type="Proteomes" id="UP000029981"/>
    </source>
</evidence>
<reference evidence="1 2" key="4">
    <citation type="journal article" date="2011" name="BMC Genomics">
        <title>RNA-Seq improves annotation of protein-coding genes in the cucumber genome.</title>
        <authorList>
            <person name="Li Z."/>
            <person name="Zhang Z."/>
            <person name="Yan P."/>
            <person name="Huang S."/>
            <person name="Fei Z."/>
            <person name="Lin K."/>
        </authorList>
    </citation>
    <scope>NUCLEOTIDE SEQUENCE [LARGE SCALE GENOMIC DNA]</scope>
    <source>
        <strain evidence="2">cv. 9930</strain>
    </source>
</reference>
<organism evidence="1 2">
    <name type="scientific">Cucumis sativus</name>
    <name type="common">Cucumber</name>
    <dbReference type="NCBI Taxonomy" id="3659"/>
    <lineage>
        <taxon>Eukaryota</taxon>
        <taxon>Viridiplantae</taxon>
        <taxon>Streptophyta</taxon>
        <taxon>Embryophyta</taxon>
        <taxon>Tracheophyta</taxon>
        <taxon>Spermatophyta</taxon>
        <taxon>Magnoliopsida</taxon>
        <taxon>eudicotyledons</taxon>
        <taxon>Gunneridae</taxon>
        <taxon>Pentapetalae</taxon>
        <taxon>rosids</taxon>
        <taxon>fabids</taxon>
        <taxon>Cucurbitales</taxon>
        <taxon>Cucurbitaceae</taxon>
        <taxon>Benincaseae</taxon>
        <taxon>Cucumis</taxon>
    </lineage>
</organism>
<protein>
    <submittedName>
        <fullName evidence="1">Uncharacterized protein</fullName>
    </submittedName>
</protein>
<keyword evidence="2" id="KW-1185">Reference proteome</keyword>
<dbReference type="EMBL" id="CM002923">
    <property type="protein sequence ID" value="KGN62913.1"/>
    <property type="molecule type" value="Genomic_DNA"/>
</dbReference>
<dbReference type="AlphaFoldDB" id="A0A0A0LM81"/>
<dbReference type="Proteomes" id="UP000029981">
    <property type="component" value="Chromosome 2"/>
</dbReference>
<reference evidence="1 2" key="2">
    <citation type="journal article" date="2009" name="PLoS ONE">
        <title>An integrated genetic and cytogenetic map of the cucumber genome.</title>
        <authorList>
            <person name="Ren Y."/>
            <person name="Zhang Z."/>
            <person name="Liu J."/>
            <person name="Staub J.E."/>
            <person name="Han Y."/>
            <person name="Cheng Z."/>
            <person name="Li X."/>
            <person name="Lu J."/>
            <person name="Miao H."/>
            <person name="Kang H."/>
            <person name="Xie B."/>
            <person name="Gu X."/>
            <person name="Wang X."/>
            <person name="Du Y."/>
            <person name="Jin W."/>
            <person name="Huang S."/>
        </authorList>
    </citation>
    <scope>NUCLEOTIDE SEQUENCE [LARGE SCALE GENOMIC DNA]</scope>
    <source>
        <strain evidence="2">cv. 9930</strain>
    </source>
</reference>
<dbReference type="Gramene" id="KGN62913">
    <property type="protein sequence ID" value="KGN62913"/>
    <property type="gene ID" value="Csa_2G379930"/>
</dbReference>
<proteinExistence type="predicted"/>
<reference evidence="1 2" key="1">
    <citation type="journal article" date="2009" name="Nat. Genet.">
        <title>The genome of the cucumber, Cucumis sativus L.</title>
        <authorList>
            <person name="Huang S."/>
            <person name="Li R."/>
            <person name="Zhang Z."/>
            <person name="Li L."/>
            <person name="Gu X."/>
            <person name="Fan W."/>
            <person name="Lucas W.J."/>
            <person name="Wang X."/>
            <person name="Xie B."/>
            <person name="Ni P."/>
            <person name="Ren Y."/>
            <person name="Zhu H."/>
            <person name="Li J."/>
            <person name="Lin K."/>
            <person name="Jin W."/>
            <person name="Fei Z."/>
            <person name="Li G."/>
            <person name="Staub J."/>
            <person name="Kilian A."/>
            <person name="van der Vossen E.A."/>
            <person name="Wu Y."/>
            <person name="Guo J."/>
            <person name="He J."/>
            <person name="Jia Z."/>
            <person name="Ren Y."/>
            <person name="Tian G."/>
            <person name="Lu Y."/>
            <person name="Ruan J."/>
            <person name="Qian W."/>
            <person name="Wang M."/>
            <person name="Huang Q."/>
            <person name="Li B."/>
            <person name="Xuan Z."/>
            <person name="Cao J."/>
            <person name="Asan"/>
            <person name="Wu Z."/>
            <person name="Zhang J."/>
            <person name="Cai Q."/>
            <person name="Bai Y."/>
            <person name="Zhao B."/>
            <person name="Han Y."/>
            <person name="Li Y."/>
            <person name="Li X."/>
            <person name="Wang S."/>
            <person name="Shi Q."/>
            <person name="Liu S."/>
            <person name="Cho W.K."/>
            <person name="Kim J.Y."/>
            <person name="Xu Y."/>
            <person name="Heller-Uszynska K."/>
            <person name="Miao H."/>
            <person name="Cheng Z."/>
            <person name="Zhang S."/>
            <person name="Wu J."/>
            <person name="Yang Y."/>
            <person name="Kang H."/>
            <person name="Li M."/>
            <person name="Liang H."/>
            <person name="Ren X."/>
            <person name="Shi Z."/>
            <person name="Wen M."/>
            <person name="Jian M."/>
            <person name="Yang H."/>
            <person name="Zhang G."/>
            <person name="Yang Z."/>
            <person name="Chen R."/>
            <person name="Liu S."/>
            <person name="Li J."/>
            <person name="Ma L."/>
            <person name="Liu H."/>
            <person name="Zhou Y."/>
            <person name="Zhao J."/>
            <person name="Fang X."/>
            <person name="Li G."/>
            <person name="Fang L."/>
            <person name="Li Y."/>
            <person name="Liu D."/>
            <person name="Zheng H."/>
            <person name="Zhang Y."/>
            <person name="Qin N."/>
            <person name="Li Z."/>
            <person name="Yang G."/>
            <person name="Yang S."/>
            <person name="Bolund L."/>
            <person name="Kristiansen K."/>
            <person name="Zheng H."/>
            <person name="Li S."/>
            <person name="Zhang X."/>
            <person name="Yang H."/>
            <person name="Wang J."/>
            <person name="Sun R."/>
            <person name="Zhang B."/>
            <person name="Jiang S."/>
            <person name="Wang J."/>
            <person name="Du Y."/>
            <person name="Li S."/>
        </authorList>
    </citation>
    <scope>NUCLEOTIDE SEQUENCE [LARGE SCALE GENOMIC DNA]</scope>
    <source>
        <strain evidence="2">cv. 9930</strain>
    </source>
</reference>
<reference evidence="1 2" key="3">
    <citation type="journal article" date="2010" name="BMC Genomics">
        <title>Transcriptome sequencing and comparative analysis of cucumber flowers with different sex types.</title>
        <authorList>
            <person name="Guo S."/>
            <person name="Zheng Y."/>
            <person name="Joung J.G."/>
            <person name="Liu S."/>
            <person name="Zhang Z."/>
            <person name="Crasta O.R."/>
            <person name="Sobral B.W."/>
            <person name="Xu Y."/>
            <person name="Huang S."/>
            <person name="Fei Z."/>
        </authorList>
    </citation>
    <scope>NUCLEOTIDE SEQUENCE [LARGE SCALE GENOMIC DNA]</scope>
    <source>
        <strain evidence="2">cv. 9930</strain>
    </source>
</reference>